<dbReference type="InterPro" id="IPR007507">
    <property type="entry name" value="Glycos_transf_N"/>
</dbReference>
<reference evidence="9" key="1">
    <citation type="submission" date="2023-06" db="EMBL/GenBank/DDBJ databases">
        <title>Robiginitalea aurantiacus sp. nov. and Algoriphagus sediminis sp. nov., isolated from coastal sediment.</title>
        <authorList>
            <person name="Zhou Z.Y."/>
            <person name="An J."/>
            <person name="Jia Y.W."/>
            <person name="Du Z.J."/>
        </authorList>
    </citation>
    <scope>NUCLEOTIDE SEQUENCE</scope>
    <source>
        <strain evidence="9">C2-7</strain>
    </source>
</reference>
<keyword evidence="7" id="KW-1003">Cell membrane</keyword>
<dbReference type="RefSeq" id="WP_290001003.1">
    <property type="nucleotide sequence ID" value="NZ_JAUEPH010000005.1"/>
</dbReference>
<evidence type="ECO:0000259" key="8">
    <source>
        <dbReference type="Pfam" id="PF04413"/>
    </source>
</evidence>
<evidence type="ECO:0000256" key="7">
    <source>
        <dbReference type="RuleBase" id="RU365103"/>
    </source>
</evidence>
<evidence type="ECO:0000256" key="6">
    <source>
        <dbReference type="ARBA" id="ARBA00049183"/>
    </source>
</evidence>
<dbReference type="PANTHER" id="PTHR42755">
    <property type="entry name" value="3-DEOXY-MANNO-OCTULOSONATE CYTIDYLYLTRANSFERASE"/>
    <property type="match status" value="1"/>
</dbReference>
<dbReference type="Proteomes" id="UP001171916">
    <property type="component" value="Unassembled WGS sequence"/>
</dbReference>
<protein>
    <recommendedName>
        <fullName evidence="3 7">3-deoxy-D-manno-octulosonic acid transferase</fullName>
        <shortName evidence="7">Kdo transferase</shortName>
        <ecNumber evidence="2 7">2.4.99.12</ecNumber>
    </recommendedName>
    <alternativeName>
        <fullName evidence="5 7">Lipid IV(A) 3-deoxy-D-manno-octulosonic acid transferase</fullName>
    </alternativeName>
</protein>
<keyword evidence="4 7" id="KW-0808">Transferase</keyword>
<sequence>MKFWYRLGLKALDLFLPVLALSGEKMKKFSEGRKGIFMRISKFRNDNPGDLAWFHVASLGEYEQAKPVIHELKKRNPKLLIAVSFFSPSGYEPTSSKPQENVDFITYLPLDLKSNAENFVSLLNPSFSVFVKYDIWYEHIMALKERGIPVFLISALFRPTQRYFKGDGFFQNLLKQFDHIFTQDESSISLLDKIHYSNHTLAGDTRFDRVAENAKNPKPFPQLKTWIGQKQTIVLGSVWEEDMKILIPLINANPEFKWIIAPHDLDQGKMREWIKRISLRSAFYSKAGWNDSPNVLFLDTIGMLSSVYQFAKIAYVGGAFGSGLHNILEPLGFHVPVIFGKVRLDSKFPEAKISQDKGCAFSVEDLKSLRLTFENLQDEKVYEKAREGAESWLAENLGAARKICNTMDLILQDER</sequence>
<comment type="subcellular location">
    <subcellularLocation>
        <location evidence="7">Cell membrane</location>
    </subcellularLocation>
</comment>
<dbReference type="Pfam" id="PF04413">
    <property type="entry name" value="Glycos_transf_N"/>
    <property type="match status" value="1"/>
</dbReference>
<dbReference type="EC" id="2.4.99.12" evidence="2 7"/>
<comment type="pathway">
    <text evidence="1 7">Bacterial outer membrane biogenesis; LPS core biosynthesis.</text>
</comment>
<comment type="caution">
    <text evidence="9">The sequence shown here is derived from an EMBL/GenBank/DDBJ whole genome shotgun (WGS) entry which is preliminary data.</text>
</comment>
<dbReference type="EMBL" id="JAUEPH010000005">
    <property type="protein sequence ID" value="MDN3205087.1"/>
    <property type="molecule type" value="Genomic_DNA"/>
</dbReference>
<evidence type="ECO:0000256" key="4">
    <source>
        <dbReference type="ARBA" id="ARBA00022679"/>
    </source>
</evidence>
<accession>A0ABT7YEY5</accession>
<comment type="function">
    <text evidence="7">Involved in lipopolysaccharide (LPS) biosynthesis. Catalyzes the transfer of 3-deoxy-D-manno-octulosonate (Kdo) residue(s) from CMP-Kdo to lipid IV(A), the tetraacyldisaccharide-1,4'-bisphosphate precursor of lipid A.</text>
</comment>
<proteinExistence type="inferred from homology"/>
<evidence type="ECO:0000256" key="5">
    <source>
        <dbReference type="ARBA" id="ARBA00031445"/>
    </source>
</evidence>
<evidence type="ECO:0000256" key="1">
    <source>
        <dbReference type="ARBA" id="ARBA00004713"/>
    </source>
</evidence>
<dbReference type="SUPFAM" id="SSF53756">
    <property type="entry name" value="UDP-Glycosyltransferase/glycogen phosphorylase"/>
    <property type="match status" value="1"/>
</dbReference>
<evidence type="ECO:0000256" key="2">
    <source>
        <dbReference type="ARBA" id="ARBA00012621"/>
    </source>
</evidence>
<comment type="catalytic activity">
    <reaction evidence="6 7">
        <text>lipid IVA (E. coli) + CMP-3-deoxy-beta-D-manno-octulosonate = alpha-Kdo-(2-&gt;6)-lipid IVA (E. coli) + CMP + H(+)</text>
        <dbReference type="Rhea" id="RHEA:28066"/>
        <dbReference type="ChEBI" id="CHEBI:15378"/>
        <dbReference type="ChEBI" id="CHEBI:58603"/>
        <dbReference type="ChEBI" id="CHEBI:60364"/>
        <dbReference type="ChEBI" id="CHEBI:60377"/>
        <dbReference type="ChEBI" id="CHEBI:85987"/>
        <dbReference type="EC" id="2.4.99.12"/>
    </reaction>
</comment>
<dbReference type="PANTHER" id="PTHR42755:SF1">
    <property type="entry name" value="3-DEOXY-D-MANNO-OCTULOSONIC ACID TRANSFERASE, MITOCHONDRIAL-RELATED"/>
    <property type="match status" value="1"/>
</dbReference>
<keyword evidence="10" id="KW-1185">Reference proteome</keyword>
<keyword evidence="7" id="KW-0448">Lipopolysaccharide biosynthesis</keyword>
<dbReference type="Gene3D" id="3.40.50.11720">
    <property type="entry name" value="3-Deoxy-D-manno-octulosonic-acid transferase, N-terminal domain"/>
    <property type="match status" value="1"/>
</dbReference>
<evidence type="ECO:0000313" key="9">
    <source>
        <dbReference type="EMBL" id="MDN3205087.1"/>
    </source>
</evidence>
<keyword evidence="7" id="KW-0472">Membrane</keyword>
<comment type="similarity">
    <text evidence="7">Belongs to the glycosyltransferase group 1 family.</text>
</comment>
<feature type="domain" description="3-deoxy-D-manno-octulosonic-acid transferase N-terminal" evidence="8">
    <location>
        <begin position="41"/>
        <end position="208"/>
    </location>
</feature>
<evidence type="ECO:0000256" key="3">
    <source>
        <dbReference type="ARBA" id="ARBA00019077"/>
    </source>
</evidence>
<organism evidence="9 10">
    <name type="scientific">Algoriphagus sediminis</name>
    <dbReference type="NCBI Taxonomy" id="3057113"/>
    <lineage>
        <taxon>Bacteria</taxon>
        <taxon>Pseudomonadati</taxon>
        <taxon>Bacteroidota</taxon>
        <taxon>Cytophagia</taxon>
        <taxon>Cytophagales</taxon>
        <taxon>Cyclobacteriaceae</taxon>
        <taxon>Algoriphagus</taxon>
    </lineage>
</organism>
<dbReference type="Gene3D" id="3.40.50.2000">
    <property type="entry name" value="Glycogen Phosphorylase B"/>
    <property type="match status" value="1"/>
</dbReference>
<dbReference type="InterPro" id="IPR038107">
    <property type="entry name" value="Glycos_transf_N_sf"/>
</dbReference>
<evidence type="ECO:0000313" key="10">
    <source>
        <dbReference type="Proteomes" id="UP001171916"/>
    </source>
</evidence>
<gene>
    <name evidence="9" type="ORF">QVH07_13065</name>
</gene>
<name>A0ABT7YEY5_9BACT</name>
<dbReference type="InterPro" id="IPR039901">
    <property type="entry name" value="Kdotransferase"/>
</dbReference>